<dbReference type="RefSeq" id="WP_186839985.1">
    <property type="nucleotide sequence ID" value="NZ_JACOOZ010000002.1"/>
</dbReference>
<dbReference type="EMBL" id="JACOOZ010000002">
    <property type="protein sequence ID" value="MBC5667024.1"/>
    <property type="molecule type" value="Genomic_DNA"/>
</dbReference>
<organism evidence="1 2">
    <name type="scientific">Eubacterium segne</name>
    <dbReference type="NCBI Taxonomy" id="2763045"/>
    <lineage>
        <taxon>Bacteria</taxon>
        <taxon>Bacillati</taxon>
        <taxon>Bacillota</taxon>
        <taxon>Clostridia</taxon>
        <taxon>Eubacteriales</taxon>
        <taxon>Eubacteriaceae</taxon>
        <taxon>Eubacterium</taxon>
    </lineage>
</organism>
<dbReference type="InterPro" id="IPR027417">
    <property type="entry name" value="P-loop_NTPase"/>
</dbReference>
<name>A0ABR7F236_9FIRM</name>
<protein>
    <submittedName>
        <fullName evidence="1">Uncharacterized protein</fullName>
    </submittedName>
</protein>
<dbReference type="SUPFAM" id="SSF53795">
    <property type="entry name" value="PEP carboxykinase-like"/>
    <property type="match status" value="1"/>
</dbReference>
<dbReference type="Gene3D" id="3.40.50.300">
    <property type="entry name" value="P-loop containing nucleotide triphosphate hydrolases"/>
    <property type="match status" value="1"/>
</dbReference>
<gene>
    <name evidence="1" type="ORF">H8S00_03330</name>
</gene>
<evidence type="ECO:0000313" key="1">
    <source>
        <dbReference type="EMBL" id="MBC5667024.1"/>
    </source>
</evidence>
<accession>A0ABR7F236</accession>
<reference evidence="1 2" key="1">
    <citation type="submission" date="2020-08" db="EMBL/GenBank/DDBJ databases">
        <title>Genome public.</title>
        <authorList>
            <person name="Liu C."/>
            <person name="Sun Q."/>
        </authorList>
    </citation>
    <scope>NUCLEOTIDE SEQUENCE [LARGE SCALE GENOMIC DNA]</scope>
    <source>
        <strain evidence="1 2">BX4</strain>
    </source>
</reference>
<comment type="caution">
    <text evidence="1">The sequence shown here is derived from an EMBL/GenBank/DDBJ whole genome shotgun (WGS) entry which is preliminary data.</text>
</comment>
<evidence type="ECO:0000313" key="2">
    <source>
        <dbReference type="Proteomes" id="UP000597877"/>
    </source>
</evidence>
<keyword evidence="2" id="KW-1185">Reference proteome</keyword>
<sequence>MDIKINLAGLIIEIEGFPYKEVPENMVPFICNNEKEADFKYRIMVESELKSDKGTLIFENNIRKIYINNSKYFVYFSYKMGDDSSLEISTVFDIESKEAQIYVDRKFIELTNGPGLLMSSLDIDLVLLLFNRIIMHASVVEYQNQAILFSGPSEIGKSTQANLWKKYMNADILNGDRATIDISKDITNVYGSPYAGSSKIYRNESAPIKAIILLKQGEKNSIRQLVGMELYRNMFPRFSLARWDDKLSNISMNIIEEIISRIPVYELTCLPDEEAVKLVCDTVF</sequence>
<dbReference type="Proteomes" id="UP000597877">
    <property type="component" value="Unassembled WGS sequence"/>
</dbReference>
<proteinExistence type="predicted"/>